<evidence type="ECO:0000313" key="7">
    <source>
        <dbReference type="Proteomes" id="UP000677228"/>
    </source>
</evidence>
<evidence type="ECO:0000256" key="1">
    <source>
        <dbReference type="ARBA" id="ARBA00008535"/>
    </source>
</evidence>
<feature type="domain" description="AIG1-type G" evidence="4">
    <location>
        <begin position="40"/>
        <end position="181"/>
    </location>
</feature>
<dbReference type="Pfam" id="PF04548">
    <property type="entry name" value="AIG1"/>
    <property type="match status" value="1"/>
</dbReference>
<dbReference type="GO" id="GO:0005525">
    <property type="term" value="F:GTP binding"/>
    <property type="evidence" value="ECO:0007669"/>
    <property type="project" value="UniProtKB-KW"/>
</dbReference>
<dbReference type="Gene3D" id="3.40.50.300">
    <property type="entry name" value="P-loop containing nucleotide triphosphate hydrolases"/>
    <property type="match status" value="1"/>
</dbReference>
<dbReference type="EMBL" id="CAJOBA010035993">
    <property type="protein sequence ID" value="CAF4014787.1"/>
    <property type="molecule type" value="Genomic_DNA"/>
</dbReference>
<accession>A0A8S2EHA4</accession>
<evidence type="ECO:0000313" key="5">
    <source>
        <dbReference type="EMBL" id="CAF1205316.1"/>
    </source>
</evidence>
<sequence length="320" mass="36813">MMRRKYGVVDNSGKSRKIMAEIKDEYSKFGKYLMKEVEHKNILLIGRTRTGKSTIKSLLVNPTSVPDQLTLKFGTREPHFQAFHLKENDTVLNIIDTPGLFEHSNNEVDVRDNEVILKTIGLCMTMEITKFHAICFCVSIVAGINREDISSLELLQDYLGVETSKNSCLIVTRCESIEEEQREKLKRELIEDVYFKRIAPFFKLGIYFSGSINRDDLNQGNENVYRQFFTVNDYRDKLISLFLRINEPLPIANMAASSSKFAKAYQAIPSSSGRRNDNNFSHESLTDHRFAQAIPSSSGRRNDNNFSHESLTDHRFAYRK</sequence>
<comment type="similarity">
    <text evidence="1">Belongs to the TRAFAC class TrmE-Era-EngA-EngB-Septin-like GTPase superfamily. AIG1/Toc34/Toc159-like paraseptin GTPase family. IAN subfamily.</text>
</comment>
<dbReference type="InterPro" id="IPR006703">
    <property type="entry name" value="G_AIG1"/>
</dbReference>
<keyword evidence="2" id="KW-0547">Nucleotide-binding</keyword>
<reference evidence="5" key="1">
    <citation type="submission" date="2021-02" db="EMBL/GenBank/DDBJ databases">
        <authorList>
            <person name="Nowell W R."/>
        </authorList>
    </citation>
    <scope>NUCLEOTIDE SEQUENCE</scope>
</reference>
<evidence type="ECO:0000256" key="3">
    <source>
        <dbReference type="ARBA" id="ARBA00023134"/>
    </source>
</evidence>
<dbReference type="InterPro" id="IPR045058">
    <property type="entry name" value="GIMA/IAN/Toc"/>
</dbReference>
<evidence type="ECO:0000259" key="4">
    <source>
        <dbReference type="Pfam" id="PF04548"/>
    </source>
</evidence>
<evidence type="ECO:0000313" key="6">
    <source>
        <dbReference type="EMBL" id="CAF4014787.1"/>
    </source>
</evidence>
<dbReference type="SUPFAM" id="SSF52540">
    <property type="entry name" value="P-loop containing nucleoside triphosphate hydrolases"/>
    <property type="match status" value="1"/>
</dbReference>
<gene>
    <name evidence="5" type="ORF">OVA965_LOCUS24186</name>
    <name evidence="6" type="ORF">TMI583_LOCUS24905</name>
</gene>
<dbReference type="PANTHER" id="PTHR10903">
    <property type="entry name" value="GTPASE, IMAP FAMILY MEMBER-RELATED"/>
    <property type="match status" value="1"/>
</dbReference>
<dbReference type="EMBL" id="CAJNOK010014460">
    <property type="protein sequence ID" value="CAF1205316.1"/>
    <property type="molecule type" value="Genomic_DNA"/>
</dbReference>
<evidence type="ECO:0000256" key="2">
    <source>
        <dbReference type="ARBA" id="ARBA00022741"/>
    </source>
</evidence>
<name>A0A8S2EHA4_9BILA</name>
<dbReference type="Proteomes" id="UP000677228">
    <property type="component" value="Unassembled WGS sequence"/>
</dbReference>
<dbReference type="InterPro" id="IPR027417">
    <property type="entry name" value="P-loop_NTPase"/>
</dbReference>
<comment type="caution">
    <text evidence="5">The sequence shown here is derived from an EMBL/GenBank/DDBJ whole genome shotgun (WGS) entry which is preliminary data.</text>
</comment>
<organism evidence="5 7">
    <name type="scientific">Didymodactylos carnosus</name>
    <dbReference type="NCBI Taxonomy" id="1234261"/>
    <lineage>
        <taxon>Eukaryota</taxon>
        <taxon>Metazoa</taxon>
        <taxon>Spiralia</taxon>
        <taxon>Gnathifera</taxon>
        <taxon>Rotifera</taxon>
        <taxon>Eurotatoria</taxon>
        <taxon>Bdelloidea</taxon>
        <taxon>Philodinida</taxon>
        <taxon>Philodinidae</taxon>
        <taxon>Didymodactylos</taxon>
    </lineage>
</organism>
<dbReference type="Proteomes" id="UP000682733">
    <property type="component" value="Unassembled WGS sequence"/>
</dbReference>
<dbReference type="AlphaFoldDB" id="A0A8S2EHA4"/>
<keyword evidence="3" id="KW-0342">GTP-binding</keyword>
<protein>
    <recommendedName>
        <fullName evidence="4">AIG1-type G domain-containing protein</fullName>
    </recommendedName>
</protein>
<proteinExistence type="inferred from homology"/>
<dbReference type="PANTHER" id="PTHR10903:SF184">
    <property type="entry name" value="GTP-BINDING PROTEIN A"/>
    <property type="match status" value="1"/>
</dbReference>